<reference evidence="1 2" key="1">
    <citation type="submission" date="2021-02" db="EMBL/GenBank/DDBJ databases">
        <title>FDA dAtabase for Regulatory Grade micrObial Sequences (FDA-ARGOS): Supporting development and validation of Infectious Disease Dx tests.</title>
        <authorList>
            <person name="Sproer C."/>
            <person name="Gronow S."/>
            <person name="Severitt S."/>
            <person name="Schroder I."/>
            <person name="Tallon L."/>
            <person name="Sadzewicz L."/>
            <person name="Zhao X."/>
            <person name="Boylan J."/>
            <person name="Ott S."/>
            <person name="Bowen H."/>
            <person name="Vavikolanu K."/>
            <person name="Mehta A."/>
            <person name="Aluvathingal J."/>
            <person name="Nadendla S."/>
            <person name="Lowell S."/>
            <person name="Myers T."/>
            <person name="Yan Y."/>
            <person name="Sichtig H."/>
        </authorList>
    </citation>
    <scope>NUCLEOTIDE SEQUENCE [LARGE SCALE GENOMIC DNA]</scope>
    <source>
        <strain evidence="1 2">FDAARGOS_1207</strain>
    </source>
</reference>
<evidence type="ECO:0000313" key="2">
    <source>
        <dbReference type="Proteomes" id="UP000627155"/>
    </source>
</evidence>
<dbReference type="Proteomes" id="UP000627155">
    <property type="component" value="Chromosome"/>
</dbReference>
<protein>
    <submittedName>
        <fullName evidence="1">Uncharacterized protein</fullName>
    </submittedName>
</protein>
<organism evidence="1 2">
    <name type="scientific">Mammaliicoccus vitulinus</name>
    <dbReference type="NCBI Taxonomy" id="71237"/>
    <lineage>
        <taxon>Bacteria</taxon>
        <taxon>Bacillati</taxon>
        <taxon>Bacillota</taxon>
        <taxon>Bacilli</taxon>
        <taxon>Bacillales</taxon>
        <taxon>Staphylococcaceae</taxon>
        <taxon>Mammaliicoccus</taxon>
    </lineage>
</organism>
<name>A0ABX7HGT7_9STAP</name>
<keyword evidence="2" id="KW-1185">Reference proteome</keyword>
<proteinExistence type="predicted"/>
<dbReference type="RefSeq" id="WP_103322856.1">
    <property type="nucleotide sequence ID" value="NZ_CP069486.1"/>
</dbReference>
<accession>A0ABX7HGT7</accession>
<sequence>MVEQEHVQEFKSRNRIFYDMEDARLKRDLEFSYQDIQDKCGVFNINESFKGRELVYERTRYEFNDCLEDFYDNFLSDIVQFQLTNMEVIEDGTI</sequence>
<evidence type="ECO:0000313" key="1">
    <source>
        <dbReference type="EMBL" id="QRO85129.1"/>
    </source>
</evidence>
<dbReference type="EMBL" id="CP069486">
    <property type="protein sequence ID" value="QRO85129.1"/>
    <property type="molecule type" value="Genomic_DNA"/>
</dbReference>
<gene>
    <name evidence="1" type="ORF">I6J37_00015</name>
</gene>